<sequence length="88" mass="9220">MSARAGVPLGSMTYHFSGIDELLREAFTRFADHIVAVFERCLGSAETPEQVREAVTDLVHALSKGPGVTSSSPTSCTRSPPDGPGTAS</sequence>
<feature type="compositionally biased region" description="Low complexity" evidence="1">
    <location>
        <begin position="69"/>
        <end position="80"/>
    </location>
</feature>
<proteinExistence type="predicted"/>
<evidence type="ECO:0000256" key="1">
    <source>
        <dbReference type="SAM" id="MobiDB-lite"/>
    </source>
</evidence>
<evidence type="ECO:0000313" key="3">
    <source>
        <dbReference type="Proteomes" id="UP001501474"/>
    </source>
</evidence>
<evidence type="ECO:0000313" key="2">
    <source>
        <dbReference type="EMBL" id="GAA2228182.1"/>
    </source>
</evidence>
<dbReference type="Gene3D" id="1.10.357.10">
    <property type="entry name" value="Tetracycline Repressor, domain 2"/>
    <property type="match status" value="1"/>
</dbReference>
<dbReference type="SUPFAM" id="SSF46689">
    <property type="entry name" value="Homeodomain-like"/>
    <property type="match status" value="1"/>
</dbReference>
<accession>A0ABN3DEX3</accession>
<dbReference type="InterPro" id="IPR009057">
    <property type="entry name" value="Homeodomain-like_sf"/>
</dbReference>
<name>A0ABN3DEX3_9ACTN</name>
<reference evidence="2 3" key="1">
    <citation type="journal article" date="2019" name="Int. J. Syst. Evol. Microbiol.">
        <title>The Global Catalogue of Microorganisms (GCM) 10K type strain sequencing project: providing services to taxonomists for standard genome sequencing and annotation.</title>
        <authorList>
            <consortium name="The Broad Institute Genomics Platform"/>
            <consortium name="The Broad Institute Genome Sequencing Center for Infectious Disease"/>
            <person name="Wu L."/>
            <person name="Ma J."/>
        </authorList>
    </citation>
    <scope>NUCLEOTIDE SEQUENCE [LARGE SCALE GENOMIC DNA]</scope>
    <source>
        <strain evidence="2 3">JCM 3053</strain>
    </source>
</reference>
<protein>
    <recommendedName>
        <fullName evidence="4">TetR family transcriptional regulator</fullName>
    </recommendedName>
</protein>
<dbReference type="EMBL" id="BAAART010000047">
    <property type="protein sequence ID" value="GAA2228182.1"/>
    <property type="molecule type" value="Genomic_DNA"/>
</dbReference>
<evidence type="ECO:0008006" key="4">
    <source>
        <dbReference type="Google" id="ProtNLM"/>
    </source>
</evidence>
<keyword evidence="3" id="KW-1185">Reference proteome</keyword>
<comment type="caution">
    <text evidence="2">The sequence shown here is derived from an EMBL/GenBank/DDBJ whole genome shotgun (WGS) entry which is preliminary data.</text>
</comment>
<feature type="region of interest" description="Disordered" evidence="1">
    <location>
        <begin position="63"/>
        <end position="88"/>
    </location>
</feature>
<dbReference type="Proteomes" id="UP001501474">
    <property type="component" value="Unassembled WGS sequence"/>
</dbReference>
<gene>
    <name evidence="2" type="ORF">GCM10010104_21040</name>
</gene>
<organism evidence="2 3">
    <name type="scientific">Streptomyces indiaensis</name>
    <dbReference type="NCBI Taxonomy" id="284033"/>
    <lineage>
        <taxon>Bacteria</taxon>
        <taxon>Bacillati</taxon>
        <taxon>Actinomycetota</taxon>
        <taxon>Actinomycetes</taxon>
        <taxon>Kitasatosporales</taxon>
        <taxon>Streptomycetaceae</taxon>
        <taxon>Streptomyces</taxon>
    </lineage>
</organism>